<feature type="transmembrane region" description="Helical" evidence="2">
    <location>
        <begin position="96"/>
        <end position="116"/>
    </location>
</feature>
<keyword evidence="2" id="KW-1133">Transmembrane helix</keyword>
<proteinExistence type="predicted"/>
<keyword evidence="2" id="KW-0472">Membrane</keyword>
<dbReference type="AlphaFoldDB" id="A0A542YHP1"/>
<feature type="transmembrane region" description="Helical" evidence="2">
    <location>
        <begin position="7"/>
        <end position="25"/>
    </location>
</feature>
<accession>A0A542YHP1</accession>
<dbReference type="Proteomes" id="UP000317998">
    <property type="component" value="Unassembled WGS sequence"/>
</dbReference>
<dbReference type="RefSeq" id="WP_141879837.1">
    <property type="nucleotide sequence ID" value="NZ_VFOM01000001.1"/>
</dbReference>
<evidence type="ECO:0000256" key="1">
    <source>
        <dbReference type="SAM" id="MobiDB-lite"/>
    </source>
</evidence>
<evidence type="ECO:0000256" key="2">
    <source>
        <dbReference type="SAM" id="Phobius"/>
    </source>
</evidence>
<evidence type="ECO:0000313" key="3">
    <source>
        <dbReference type="EMBL" id="TQL47609.1"/>
    </source>
</evidence>
<sequence>MWFRRAFFYAMYGAPVVLPLWLVLARTFILRVDEWEIPFLTFAAVVLAAVMAVVSGIVWFRSTVRRERAVSWLDVGVLGAWYLSIVFAGLVDHAAISIPVILIAVVAFWSSIWQLLTETGRRVKSALAGLDYRAEPAQEYNATRRATMAPQSGPTADAPGAGQIIRIESPTDPDVGGAAPN</sequence>
<feature type="transmembrane region" description="Helical" evidence="2">
    <location>
        <begin position="72"/>
        <end position="90"/>
    </location>
</feature>
<dbReference type="EMBL" id="VFOM01000001">
    <property type="protein sequence ID" value="TQL47609.1"/>
    <property type="molecule type" value="Genomic_DNA"/>
</dbReference>
<keyword evidence="4" id="KW-1185">Reference proteome</keyword>
<feature type="transmembrane region" description="Helical" evidence="2">
    <location>
        <begin position="37"/>
        <end position="60"/>
    </location>
</feature>
<keyword evidence="2" id="KW-0812">Transmembrane</keyword>
<name>A0A542YHP1_9MICO</name>
<reference evidence="3 4" key="1">
    <citation type="submission" date="2019-06" db="EMBL/GenBank/DDBJ databases">
        <title>Sequencing the genomes of 1000 actinobacteria strains.</title>
        <authorList>
            <person name="Klenk H.-P."/>
        </authorList>
    </citation>
    <scope>NUCLEOTIDE SEQUENCE [LARGE SCALE GENOMIC DNA]</scope>
    <source>
        <strain evidence="3 4">DSM 26477</strain>
    </source>
</reference>
<comment type="caution">
    <text evidence="3">The sequence shown here is derived from an EMBL/GenBank/DDBJ whole genome shotgun (WGS) entry which is preliminary data.</text>
</comment>
<evidence type="ECO:0000313" key="4">
    <source>
        <dbReference type="Proteomes" id="UP000317998"/>
    </source>
</evidence>
<feature type="region of interest" description="Disordered" evidence="1">
    <location>
        <begin position="143"/>
        <end position="181"/>
    </location>
</feature>
<dbReference type="OrthoDB" id="5115907at2"/>
<organism evidence="3 4">
    <name type="scientific">Homoserinimonas aerilata</name>
    <dbReference type="NCBI Taxonomy" id="1162970"/>
    <lineage>
        <taxon>Bacteria</taxon>
        <taxon>Bacillati</taxon>
        <taxon>Actinomycetota</taxon>
        <taxon>Actinomycetes</taxon>
        <taxon>Micrococcales</taxon>
        <taxon>Microbacteriaceae</taxon>
        <taxon>Homoserinimonas</taxon>
    </lineage>
</organism>
<gene>
    <name evidence="3" type="ORF">FB562_0674</name>
</gene>
<protein>
    <submittedName>
        <fullName evidence="3">Uncharacterized protein</fullName>
    </submittedName>
</protein>